<reference evidence="3 4" key="1">
    <citation type="submission" date="2018-01" db="EMBL/GenBank/DDBJ databases">
        <title>Bacillales members from the olive rhizosphere are effective biological control agents against Verticillium dahliae.</title>
        <authorList>
            <person name="Gomez-Lama C."/>
            <person name="Legarda G."/>
            <person name="Ruano-Rosa D."/>
            <person name="Pizarro-Tobias P."/>
            <person name="Valverde-Corredor A."/>
            <person name="Niqui J.L."/>
            <person name="Trivino J.C."/>
            <person name="Roca A."/>
            <person name="Mercado-Blanco J."/>
        </authorList>
    </citation>
    <scope>NUCLEOTIDE SEQUENCE [LARGE SCALE GENOMIC DNA]</scope>
    <source>
        <strain evidence="3 4">PIC167</strain>
    </source>
</reference>
<organism evidence="3 4">
    <name type="scientific">Paenibacillus terrae</name>
    <dbReference type="NCBI Taxonomy" id="159743"/>
    <lineage>
        <taxon>Bacteria</taxon>
        <taxon>Bacillati</taxon>
        <taxon>Bacillota</taxon>
        <taxon>Bacilli</taxon>
        <taxon>Bacillales</taxon>
        <taxon>Paenibacillaceae</taxon>
        <taxon>Paenibacillus</taxon>
    </lineage>
</organism>
<evidence type="ECO:0000313" key="4">
    <source>
        <dbReference type="Proteomes" id="UP000308114"/>
    </source>
</evidence>
<protein>
    <recommendedName>
        <fullName evidence="2">Transposase IS30-like HTH domain-containing protein</fullName>
    </recommendedName>
</protein>
<dbReference type="Pfam" id="PF13936">
    <property type="entry name" value="HTH_38"/>
    <property type="match status" value="1"/>
</dbReference>
<feature type="compositionally biased region" description="Polar residues" evidence="1">
    <location>
        <begin position="35"/>
        <end position="46"/>
    </location>
</feature>
<accession>A0A4U2Q8M4</accession>
<evidence type="ECO:0000313" key="3">
    <source>
        <dbReference type="EMBL" id="TKH46408.1"/>
    </source>
</evidence>
<dbReference type="EMBL" id="PNXQ01000002">
    <property type="protein sequence ID" value="TKH46408.1"/>
    <property type="molecule type" value="Genomic_DNA"/>
</dbReference>
<dbReference type="RefSeq" id="WP_137060301.1">
    <property type="nucleotide sequence ID" value="NZ_PNXQ01000002.1"/>
</dbReference>
<evidence type="ECO:0000259" key="2">
    <source>
        <dbReference type="Pfam" id="PF13936"/>
    </source>
</evidence>
<dbReference type="AlphaFoldDB" id="A0A4U2Q8M4"/>
<comment type="caution">
    <text evidence="3">The sequence shown here is derived from an EMBL/GenBank/DDBJ whole genome shotgun (WGS) entry which is preliminary data.</text>
</comment>
<name>A0A4U2Q8M4_9BACL</name>
<gene>
    <name evidence="3" type="ORF">C1I60_02140</name>
</gene>
<sequence length="145" mass="16262">MFLEHQQGQSARAIGQGLGRHDATICREIRRNATQNSYEAGRSQQAYEHRHKASLPKGKWTQEQAAQIEEKLHATWSLGERLRSSASASRHWGKLLFTTGEEKGYNKAKVSLNQNNCINAKMIIILIAKHAASGFPKQHVLFLGT</sequence>
<dbReference type="Proteomes" id="UP000308114">
    <property type="component" value="Unassembled WGS sequence"/>
</dbReference>
<evidence type="ECO:0000256" key="1">
    <source>
        <dbReference type="SAM" id="MobiDB-lite"/>
    </source>
</evidence>
<feature type="domain" description="Transposase IS30-like HTH" evidence="2">
    <location>
        <begin position="5"/>
        <end position="32"/>
    </location>
</feature>
<dbReference type="InterPro" id="IPR025246">
    <property type="entry name" value="IS30-like_HTH"/>
</dbReference>
<feature type="region of interest" description="Disordered" evidence="1">
    <location>
        <begin position="35"/>
        <end position="58"/>
    </location>
</feature>
<proteinExistence type="predicted"/>